<evidence type="ECO:0000259" key="3">
    <source>
        <dbReference type="Pfam" id="PF07814"/>
    </source>
</evidence>
<organism evidence="4 5">
    <name type="scientific">Phialemonium atrogriseum</name>
    <dbReference type="NCBI Taxonomy" id="1093897"/>
    <lineage>
        <taxon>Eukaryota</taxon>
        <taxon>Fungi</taxon>
        <taxon>Dikarya</taxon>
        <taxon>Ascomycota</taxon>
        <taxon>Pezizomycotina</taxon>
        <taxon>Sordariomycetes</taxon>
        <taxon>Sordariomycetidae</taxon>
        <taxon>Cephalothecales</taxon>
        <taxon>Cephalothecaceae</taxon>
        <taxon>Phialemonium</taxon>
    </lineage>
</organism>
<protein>
    <recommendedName>
        <fullName evidence="3">Wings apart-like protein C-terminal domain-containing protein</fullName>
    </recommendedName>
</protein>
<evidence type="ECO:0000256" key="1">
    <source>
        <dbReference type="ARBA" id="ARBA00006854"/>
    </source>
</evidence>
<feature type="region of interest" description="Disordered" evidence="2">
    <location>
        <begin position="1"/>
        <end position="255"/>
    </location>
</feature>
<feature type="region of interest" description="Disordered" evidence="2">
    <location>
        <begin position="267"/>
        <end position="324"/>
    </location>
</feature>
<sequence>MATRTEFGLQPKKRVTTYGKGSRRNTQSSGFETFRNDKSSSSANSLQNPSAQSSAAAVPAHPKPSKKSEHLDHVYGFKVHPEPGRECRNIPAASSWDVPQKDEDTTRAKKRKLGGTSSSTTRKLDSSAYSPPSSPRSSPSLVQPQEKDTGLGASRHLGRLKAGSRAAQGNNTLPKDAAQAPLSQSPEALVDRNVVGSDYTQHAQQPIPFRLTKDGQAQPARPAKMGLAKTGLAETGPTSKAGTSKQAEPAVPTRRKKRLIDALVAQVEENFEEEPSSQDVEMTSVSSPPAPILPSSPGPSLPDQPKPRTLTRQLAMPKKPGPKFTYSQQRTMLAEEPLFDPASLSSIEDQPEKAPFPGLGAMIKTSTLSSLSFIDEEDDTANSGAVRSLHELRQAGANSRFSDEMDDILDRIGSPTPKPSSLRRGALLELAEKMKDKSFRRQFRNHSRDGALFTKLGQETDIIAGFAILSIVTTLLSTSTSPHVIQKLQTQGIAQLLSLFLALTSDISAIAKERKRNVSKNGQSTLSAIKATILQLPIWEPMSPTTLSPRTLALKAMDLILRQSTDLESEAAVFSPDVTDCLFSILSDFANPACWELPSRPESVDFYLALYLLETHSVSAMQSQLWSRWTSRYLPIVGDVLETALRRPADKMDDLESLALRLTLNTTNNNTEAPGMFVKRGILRDLAEAACKTFDVVLKSITDDSFMSKVLESLIFMLGVKINFCEHYTPAAQSLYEMEDDTSSPLNRLIRVFLDYHSTTSDADSMEKTQLNVAFGYLSTLLGYLCLYPPIRDRFVSIHSKGSLEPLLDSLREFILFHKVAAYGMEGDAGSNPQANAADRLQVLVDRLESGS</sequence>
<comment type="similarity">
    <text evidence="1">Belongs to the WAPL family.</text>
</comment>
<dbReference type="Proteomes" id="UP001244011">
    <property type="component" value="Unassembled WGS sequence"/>
</dbReference>
<feature type="compositionally biased region" description="Basic and acidic residues" evidence="2">
    <location>
        <begin position="66"/>
        <end position="88"/>
    </location>
</feature>
<name>A0AAJ0FPS4_9PEZI</name>
<dbReference type="InterPro" id="IPR022771">
    <property type="entry name" value="WAPL_C"/>
</dbReference>
<gene>
    <name evidence="4" type="ORF">QBC33DRAFT_528539</name>
</gene>
<feature type="compositionally biased region" description="Low complexity" evidence="2">
    <location>
        <begin position="126"/>
        <end position="140"/>
    </location>
</feature>
<dbReference type="InterPro" id="IPR039874">
    <property type="entry name" value="WAPL"/>
</dbReference>
<dbReference type="EMBL" id="MU839000">
    <property type="protein sequence ID" value="KAK1770578.1"/>
    <property type="molecule type" value="Genomic_DNA"/>
</dbReference>
<dbReference type="AlphaFoldDB" id="A0AAJ0FPS4"/>
<dbReference type="Gene3D" id="1.25.10.10">
    <property type="entry name" value="Leucine-rich Repeat Variant"/>
    <property type="match status" value="2"/>
</dbReference>
<reference evidence="4" key="1">
    <citation type="submission" date="2023-06" db="EMBL/GenBank/DDBJ databases">
        <title>Genome-scale phylogeny and comparative genomics of the fungal order Sordariales.</title>
        <authorList>
            <consortium name="Lawrence Berkeley National Laboratory"/>
            <person name="Hensen N."/>
            <person name="Bonometti L."/>
            <person name="Westerberg I."/>
            <person name="Brannstrom I.O."/>
            <person name="Guillou S."/>
            <person name="Cros-Aarteil S."/>
            <person name="Calhoun S."/>
            <person name="Haridas S."/>
            <person name="Kuo A."/>
            <person name="Mondo S."/>
            <person name="Pangilinan J."/>
            <person name="Riley R."/>
            <person name="Labutti K."/>
            <person name="Andreopoulos B."/>
            <person name="Lipzen A."/>
            <person name="Chen C."/>
            <person name="Yanf M."/>
            <person name="Daum C."/>
            <person name="Ng V."/>
            <person name="Clum A."/>
            <person name="Steindorff A."/>
            <person name="Ohm R."/>
            <person name="Martin F."/>
            <person name="Silar P."/>
            <person name="Natvig D."/>
            <person name="Lalanne C."/>
            <person name="Gautier V."/>
            <person name="Ament-Velasquez S.L."/>
            <person name="Kruys A."/>
            <person name="Hutchinson M.I."/>
            <person name="Powell A.J."/>
            <person name="Barry K."/>
            <person name="Miller A.N."/>
            <person name="Grigoriev I.V."/>
            <person name="Debuchy R."/>
            <person name="Gladieux P."/>
            <person name="Thoren M.H."/>
            <person name="Johannesson H."/>
        </authorList>
    </citation>
    <scope>NUCLEOTIDE SEQUENCE</scope>
    <source>
        <strain evidence="4">8032-3</strain>
    </source>
</reference>
<keyword evidence="5" id="KW-1185">Reference proteome</keyword>
<feature type="compositionally biased region" description="Pro residues" evidence="2">
    <location>
        <begin position="288"/>
        <end position="304"/>
    </location>
</feature>
<evidence type="ECO:0000313" key="4">
    <source>
        <dbReference type="EMBL" id="KAK1770578.1"/>
    </source>
</evidence>
<accession>A0AAJ0FPS4</accession>
<evidence type="ECO:0000313" key="5">
    <source>
        <dbReference type="Proteomes" id="UP001244011"/>
    </source>
</evidence>
<feature type="compositionally biased region" description="Low complexity" evidence="2">
    <location>
        <begin position="39"/>
        <end position="60"/>
    </location>
</feature>
<dbReference type="PANTHER" id="PTHR22100:SF13">
    <property type="entry name" value="WINGS APART-LIKE PROTEIN HOMOLOG"/>
    <property type="match status" value="1"/>
</dbReference>
<comment type="caution">
    <text evidence="4">The sequence shown here is derived from an EMBL/GenBank/DDBJ whole genome shotgun (WGS) entry which is preliminary data.</text>
</comment>
<dbReference type="InterPro" id="IPR011989">
    <property type="entry name" value="ARM-like"/>
</dbReference>
<dbReference type="Pfam" id="PF07814">
    <property type="entry name" value="WAPL"/>
    <property type="match status" value="1"/>
</dbReference>
<evidence type="ECO:0000256" key="2">
    <source>
        <dbReference type="SAM" id="MobiDB-lite"/>
    </source>
</evidence>
<feature type="compositionally biased region" description="Polar residues" evidence="2">
    <location>
        <begin position="236"/>
        <end position="246"/>
    </location>
</feature>
<dbReference type="PANTHER" id="PTHR22100">
    <property type="entry name" value="WINGS APART-LIKE PROTEIN HOMOLOG"/>
    <property type="match status" value="1"/>
</dbReference>
<dbReference type="GeneID" id="85310251"/>
<feature type="domain" description="Wings apart-like protein C-terminal" evidence="3">
    <location>
        <begin position="386"/>
        <end position="728"/>
    </location>
</feature>
<proteinExistence type="inferred from homology"/>
<dbReference type="RefSeq" id="XP_060286791.1">
    <property type="nucleotide sequence ID" value="XM_060427064.1"/>
</dbReference>